<dbReference type="RefSeq" id="WP_147865979.1">
    <property type="nucleotide sequence ID" value="NZ_CP036264.1"/>
</dbReference>
<dbReference type="NCBIfam" id="TIGR00732">
    <property type="entry name" value="dprA"/>
    <property type="match status" value="1"/>
</dbReference>
<evidence type="ECO:0000313" key="5">
    <source>
        <dbReference type="Proteomes" id="UP000321353"/>
    </source>
</evidence>
<feature type="domain" description="DprA winged helix" evidence="3">
    <location>
        <begin position="318"/>
        <end position="375"/>
    </location>
</feature>
<dbReference type="InterPro" id="IPR010994">
    <property type="entry name" value="RuvA_2-like"/>
</dbReference>
<dbReference type="GO" id="GO:0009294">
    <property type="term" value="P:DNA-mediated transformation"/>
    <property type="evidence" value="ECO:0007669"/>
    <property type="project" value="InterPro"/>
</dbReference>
<sequence length="380" mass="40032">MDGPELTSTENPGIDADTISTLRLAMLPGIGPRTLTALIDALGSPQQVLDADPGRLAVVPGVGPKLIHTIRTASHHVDTDSIVQWCRDHDCDLLRKGHRGYPRPLEDLHDAPPILFARGRLTDADELAVAIVGTRHATAYGTRQADRLAYGLAKAGVTVVSGMARGIDAAAHEGALSAGGRTIAVLGGGLGKIYPPEHVGLADAIAADGAVISEYAPDAKPRGGMFPQRNRIIAALSLATLVIEAPDRSGSLITARLAGELGRDVLALPGAVTSRASRGANQLIRDGATLVQTVDDVLESLGPMARSVQTDDGHEVRNPAELKLNELERTVLESVDASPTLIDQVIARSGLPAHQVMATISVLEIRHLIRRQSGQYVIRI</sequence>
<feature type="domain" description="Smf/DprA SLOG" evidence="2">
    <location>
        <begin position="95"/>
        <end position="301"/>
    </location>
</feature>
<dbReference type="Pfam" id="PF02481">
    <property type="entry name" value="DNA_processg_A"/>
    <property type="match status" value="1"/>
</dbReference>
<gene>
    <name evidence="4" type="ORF">Mal15_01400</name>
</gene>
<protein>
    <submittedName>
        <fullName evidence="4">Uncharacterized protein</fullName>
    </submittedName>
</protein>
<dbReference type="AlphaFoldDB" id="A0A5B9M977"/>
<dbReference type="InterPro" id="IPR036388">
    <property type="entry name" value="WH-like_DNA-bd_sf"/>
</dbReference>
<dbReference type="SUPFAM" id="SSF102405">
    <property type="entry name" value="MCP/YpsA-like"/>
    <property type="match status" value="1"/>
</dbReference>
<evidence type="ECO:0000313" key="4">
    <source>
        <dbReference type="EMBL" id="QEF96114.1"/>
    </source>
</evidence>
<reference evidence="4 5" key="1">
    <citation type="submission" date="2019-02" db="EMBL/GenBank/DDBJ databases">
        <title>Planctomycetal bacteria perform biofilm scaping via a novel small molecule.</title>
        <authorList>
            <person name="Jeske O."/>
            <person name="Boedeker C."/>
            <person name="Wiegand S."/>
            <person name="Breitling P."/>
            <person name="Kallscheuer N."/>
            <person name="Jogler M."/>
            <person name="Rohde M."/>
            <person name="Petersen J."/>
            <person name="Medema M.H."/>
            <person name="Surup F."/>
            <person name="Jogler C."/>
        </authorList>
    </citation>
    <scope>NUCLEOTIDE SEQUENCE [LARGE SCALE GENOMIC DNA]</scope>
    <source>
        <strain evidence="4 5">Mal15</strain>
    </source>
</reference>
<proteinExistence type="inferred from homology"/>
<dbReference type="InterPro" id="IPR057666">
    <property type="entry name" value="DrpA_SLOG"/>
</dbReference>
<organism evidence="4 5">
    <name type="scientific">Stieleria maiorica</name>
    <dbReference type="NCBI Taxonomy" id="2795974"/>
    <lineage>
        <taxon>Bacteria</taxon>
        <taxon>Pseudomonadati</taxon>
        <taxon>Planctomycetota</taxon>
        <taxon>Planctomycetia</taxon>
        <taxon>Pirellulales</taxon>
        <taxon>Pirellulaceae</taxon>
        <taxon>Stieleria</taxon>
    </lineage>
</organism>
<comment type="similarity">
    <text evidence="1">Belongs to the DprA/Smf family.</text>
</comment>
<name>A0A5B9M977_9BACT</name>
<dbReference type="Pfam" id="PF17782">
    <property type="entry name" value="WHD_DprA"/>
    <property type="match status" value="1"/>
</dbReference>
<accession>A0A5B9M977</accession>
<evidence type="ECO:0000259" key="2">
    <source>
        <dbReference type="Pfam" id="PF02481"/>
    </source>
</evidence>
<dbReference type="Gene3D" id="1.10.10.10">
    <property type="entry name" value="Winged helix-like DNA-binding domain superfamily/Winged helix DNA-binding domain"/>
    <property type="match status" value="1"/>
</dbReference>
<keyword evidence="5" id="KW-1185">Reference proteome</keyword>
<dbReference type="EMBL" id="CP036264">
    <property type="protein sequence ID" value="QEF96114.1"/>
    <property type="molecule type" value="Genomic_DNA"/>
</dbReference>
<dbReference type="PANTHER" id="PTHR43022:SF1">
    <property type="entry name" value="PROTEIN SMF"/>
    <property type="match status" value="1"/>
</dbReference>
<dbReference type="KEGG" id="smam:Mal15_01400"/>
<dbReference type="Pfam" id="PF14520">
    <property type="entry name" value="HHH_5"/>
    <property type="match status" value="1"/>
</dbReference>
<dbReference type="InterPro" id="IPR003488">
    <property type="entry name" value="DprA"/>
</dbReference>
<dbReference type="PANTHER" id="PTHR43022">
    <property type="entry name" value="PROTEIN SMF"/>
    <property type="match status" value="1"/>
</dbReference>
<dbReference type="InterPro" id="IPR041614">
    <property type="entry name" value="DprA_WH"/>
</dbReference>
<dbReference type="Proteomes" id="UP000321353">
    <property type="component" value="Chromosome"/>
</dbReference>
<dbReference type="SUPFAM" id="SSF47781">
    <property type="entry name" value="RuvA domain 2-like"/>
    <property type="match status" value="1"/>
</dbReference>
<dbReference type="Gene3D" id="3.40.50.450">
    <property type="match status" value="1"/>
</dbReference>
<evidence type="ECO:0000259" key="3">
    <source>
        <dbReference type="Pfam" id="PF17782"/>
    </source>
</evidence>
<evidence type="ECO:0000256" key="1">
    <source>
        <dbReference type="ARBA" id="ARBA00006525"/>
    </source>
</evidence>